<evidence type="ECO:0000313" key="5">
    <source>
        <dbReference type="Proteomes" id="UP001219934"/>
    </source>
</evidence>
<dbReference type="GO" id="GO:0007155">
    <property type="term" value="P:cell adhesion"/>
    <property type="evidence" value="ECO:0007669"/>
    <property type="project" value="UniProtKB-KW"/>
</dbReference>
<dbReference type="PANTHER" id="PTHR13817">
    <property type="entry name" value="TITIN"/>
    <property type="match status" value="1"/>
</dbReference>
<dbReference type="InterPro" id="IPR013783">
    <property type="entry name" value="Ig-like_fold"/>
</dbReference>
<dbReference type="PANTHER" id="PTHR13817:SF136">
    <property type="entry name" value="NEURAL CELL ADHESION MOLECULE L1-LIKE PROTEIN"/>
    <property type="match status" value="1"/>
</dbReference>
<dbReference type="AlphaFoldDB" id="A0AAD6F4H0"/>
<dbReference type="SMART" id="SM00060">
    <property type="entry name" value="FN3"/>
    <property type="match status" value="4"/>
</dbReference>
<feature type="domain" description="Fibronectin type-III" evidence="3">
    <location>
        <begin position="229"/>
        <end position="323"/>
    </location>
</feature>
<sequence length="537" mass="60063">MEQYSILGRIGEGAHGIVFKAKHIETGETVALKKVALRRLEDGIPNQALREIEDNEHRRDQQEGVDLAYRRAEKKTRGTYEASLEKKQSLTLVRLPSLCVLLYECVSRWDFDGTASNASHAATADRPDPPELLQITEPKRRSVTLSWTPGDEHNSPVLEYVVEFEDQGSKESGWEELKRVIGKKSRTNLPLWPYMSYRFRVIAINDVGKSGSSMPSEIHNTPAEVPDNNPADVRSESIDPDTLVITWEDIDQRNFNGPDFKYRVWWRRVVGSGPTWHTNYTTTPPFTVRDIGSFSAFEIKVQAVNEQGVGPEPDAFIVYSGEDVPLKAPKNVGIELINSTTLRVNWAAIEKKTVRGHLLGYKVYLTRTGSRGHHRAPESPVVVETAEEKKLISDLRPYSHYDLAVAVFNSKGEGPPSEPLSFNTSEGVPGPPMSLMLDSQSETEMTLRWTPPDHPNGVLNGYALQYQQIVESEDSPLQLEAIDDPTATHFTLKGLDHHSHYRFFLKGRTAVGDGEAIMREGATTLDGGTNPINTRPN</sequence>
<keyword evidence="5" id="KW-1185">Reference proteome</keyword>
<proteinExistence type="predicted"/>
<dbReference type="CDD" id="cd00063">
    <property type="entry name" value="FN3"/>
    <property type="match status" value="4"/>
</dbReference>
<evidence type="ECO:0000256" key="2">
    <source>
        <dbReference type="ARBA" id="ARBA00022889"/>
    </source>
</evidence>
<evidence type="ECO:0000259" key="3">
    <source>
        <dbReference type="PROSITE" id="PS50853"/>
    </source>
</evidence>
<comment type="caution">
    <text evidence="4">The sequence shown here is derived from an EMBL/GenBank/DDBJ whole genome shotgun (WGS) entry which is preliminary data.</text>
</comment>
<feature type="domain" description="Fibronectin type-III" evidence="3">
    <location>
        <begin position="431"/>
        <end position="527"/>
    </location>
</feature>
<dbReference type="EMBL" id="JAPTMU010000128">
    <property type="protein sequence ID" value="KAJ4921314.1"/>
    <property type="molecule type" value="Genomic_DNA"/>
</dbReference>
<feature type="domain" description="Fibronectin type-III" evidence="3">
    <location>
        <begin position="328"/>
        <end position="427"/>
    </location>
</feature>
<gene>
    <name evidence="4" type="ORF">JOQ06_022678</name>
</gene>
<dbReference type="InterPro" id="IPR003961">
    <property type="entry name" value="FN3_dom"/>
</dbReference>
<dbReference type="Pfam" id="PF00041">
    <property type="entry name" value="fn3"/>
    <property type="match status" value="3"/>
</dbReference>
<evidence type="ECO:0000256" key="1">
    <source>
        <dbReference type="ARBA" id="ARBA00022737"/>
    </source>
</evidence>
<organism evidence="4 5">
    <name type="scientific">Pogonophryne albipinna</name>
    <dbReference type="NCBI Taxonomy" id="1090488"/>
    <lineage>
        <taxon>Eukaryota</taxon>
        <taxon>Metazoa</taxon>
        <taxon>Chordata</taxon>
        <taxon>Craniata</taxon>
        <taxon>Vertebrata</taxon>
        <taxon>Euteleostomi</taxon>
        <taxon>Actinopterygii</taxon>
        <taxon>Neopterygii</taxon>
        <taxon>Teleostei</taxon>
        <taxon>Neoteleostei</taxon>
        <taxon>Acanthomorphata</taxon>
        <taxon>Eupercaria</taxon>
        <taxon>Perciformes</taxon>
        <taxon>Notothenioidei</taxon>
        <taxon>Pogonophryne</taxon>
    </lineage>
</organism>
<dbReference type="SUPFAM" id="SSF56112">
    <property type="entry name" value="Protein kinase-like (PK-like)"/>
    <property type="match status" value="1"/>
</dbReference>
<dbReference type="InterPro" id="IPR050964">
    <property type="entry name" value="Striated_Muscle_Regulatory"/>
</dbReference>
<dbReference type="PROSITE" id="PS50853">
    <property type="entry name" value="FN3"/>
    <property type="match status" value="4"/>
</dbReference>
<keyword evidence="1" id="KW-0677">Repeat</keyword>
<dbReference type="FunFam" id="2.60.40.10:FF:000028">
    <property type="entry name" value="Neuronal cell adhesion molecule"/>
    <property type="match status" value="1"/>
</dbReference>
<dbReference type="Proteomes" id="UP001219934">
    <property type="component" value="Unassembled WGS sequence"/>
</dbReference>
<protein>
    <recommendedName>
        <fullName evidence="3">Fibronectin type-III domain-containing protein</fullName>
    </recommendedName>
</protein>
<name>A0AAD6F4H0_9TELE</name>
<reference evidence="4" key="1">
    <citation type="submission" date="2022-11" db="EMBL/GenBank/DDBJ databases">
        <title>Chromosome-level genome of Pogonophryne albipinna.</title>
        <authorList>
            <person name="Jo E."/>
        </authorList>
    </citation>
    <scope>NUCLEOTIDE SEQUENCE</scope>
    <source>
        <strain evidence="4">SGF0006</strain>
        <tissue evidence="4">Muscle</tissue>
    </source>
</reference>
<dbReference type="Gene3D" id="2.60.40.10">
    <property type="entry name" value="Immunoglobulins"/>
    <property type="match status" value="4"/>
</dbReference>
<evidence type="ECO:0000313" key="4">
    <source>
        <dbReference type="EMBL" id="KAJ4921314.1"/>
    </source>
</evidence>
<dbReference type="FunFam" id="2.60.40.10:FF:000057">
    <property type="entry name" value="neural cell adhesion molecule L1"/>
    <property type="match status" value="1"/>
</dbReference>
<accession>A0AAD6F4H0</accession>
<dbReference type="InterPro" id="IPR036116">
    <property type="entry name" value="FN3_sf"/>
</dbReference>
<dbReference type="FunFam" id="2.60.40.10:FF:000367">
    <property type="entry name" value="Neural cell adhesion molecule L1-like protein"/>
    <property type="match status" value="1"/>
</dbReference>
<dbReference type="InterPro" id="IPR011009">
    <property type="entry name" value="Kinase-like_dom_sf"/>
</dbReference>
<keyword evidence="2" id="KW-0130">Cell adhesion</keyword>
<dbReference type="Gene3D" id="3.30.200.20">
    <property type="entry name" value="Phosphorylase Kinase, domain 1"/>
    <property type="match status" value="1"/>
</dbReference>
<feature type="domain" description="Fibronectin type-III" evidence="3">
    <location>
        <begin position="129"/>
        <end position="224"/>
    </location>
</feature>
<dbReference type="SUPFAM" id="SSF49265">
    <property type="entry name" value="Fibronectin type III"/>
    <property type="match status" value="2"/>
</dbReference>